<dbReference type="CDD" id="cd01949">
    <property type="entry name" value="GGDEF"/>
    <property type="match status" value="1"/>
</dbReference>
<dbReference type="InterPro" id="IPR029787">
    <property type="entry name" value="Nucleotide_cyclase"/>
</dbReference>
<sequence length="773" mass="84818">MSLGRDRMVEDYLEGIGQATQFCDVRDLLSAWSEAAAAAGGVPDHTTFVAGPAAPFIERLLLLSAVDETMVYDRVGSAVVSLFGHDPTGRRLDDIDNPGVRPFKHRYREAAIGDRPVFTIQHQVSLNSIGTNERLLLPTRTDGRKRLAVYVRSRGDARDLMRSVFNASSDSITVIEAVRDATDAIADFRIVAANAESARRMRQEPEGMVGRLLTEFFPFARTNGVLARMIHAVETQVRDVVETRYPMQGEIVERELRLVPNGDRLTVTNIDVGPHRSAARAVERNRNELLTANRLLACQAEDLRSANAALEETARELRAEIDRNRALEAELIRRARYDGLTDLPNRSYFEARFHEIIDEARRSGRRVALCILDVDHFKEINDRFGHNTGDVVLREISARLTRTIRSTDVAGRLGGDEFAVLLIDAADAEAARAAVARMVAEVMRPLTVLRQDVPVSLSAGIAIFPQDAGTESDLMAAADLAVYRAKRAGRGRPVFFAPEMRAEADRRTRLMHSLGRGVANGELRPHYQPLLDLRTGQLVGFEALARWHHPTEGVLAPGLFAEAFDEPDLARAITTTMVDAVASDLRSWSHTAVPAHVSVNVTAFDLRMDGFATDLRDRLQHRGLTTGQLALEVTETTVLSRDSQRIAATLTELRSLGFAVALDDFGTGYASLSHLISLPCDTIKIDRSFISGLGASPRTAAVVRSMVQLSAALGLEIVAEGVETRAELDAIRALDCHLVQGYLVSEPLPGERIPAFVASFAPRPTALRSVLSA</sequence>
<dbReference type="Pfam" id="PF00563">
    <property type="entry name" value="EAL"/>
    <property type="match status" value="1"/>
</dbReference>
<feature type="coiled-coil region" evidence="1">
    <location>
        <begin position="293"/>
        <end position="330"/>
    </location>
</feature>
<feature type="domain" description="GGDEF" evidence="3">
    <location>
        <begin position="365"/>
        <end position="498"/>
    </location>
</feature>
<proteinExistence type="predicted"/>
<protein>
    <submittedName>
        <fullName evidence="4">Diguanylate cyclase (GGDEF)-like protein</fullName>
    </submittedName>
</protein>
<dbReference type="InterPro" id="IPR035965">
    <property type="entry name" value="PAS-like_dom_sf"/>
</dbReference>
<evidence type="ECO:0000259" key="2">
    <source>
        <dbReference type="PROSITE" id="PS50883"/>
    </source>
</evidence>
<dbReference type="SMART" id="SM00052">
    <property type="entry name" value="EAL"/>
    <property type="match status" value="1"/>
</dbReference>
<keyword evidence="5" id="KW-1185">Reference proteome</keyword>
<feature type="domain" description="EAL" evidence="2">
    <location>
        <begin position="507"/>
        <end position="761"/>
    </location>
</feature>
<dbReference type="CDD" id="cd01948">
    <property type="entry name" value="EAL"/>
    <property type="match status" value="1"/>
</dbReference>
<organism evidence="4 5">
    <name type="scientific">Kaistia geumhonensis</name>
    <dbReference type="NCBI Taxonomy" id="410839"/>
    <lineage>
        <taxon>Bacteria</taxon>
        <taxon>Pseudomonadati</taxon>
        <taxon>Pseudomonadota</taxon>
        <taxon>Alphaproteobacteria</taxon>
        <taxon>Hyphomicrobiales</taxon>
        <taxon>Kaistiaceae</taxon>
        <taxon>Kaistia</taxon>
    </lineage>
</organism>
<dbReference type="InterPro" id="IPR035919">
    <property type="entry name" value="EAL_sf"/>
</dbReference>
<dbReference type="InterPro" id="IPR052155">
    <property type="entry name" value="Biofilm_reg_signaling"/>
</dbReference>
<keyword evidence="1" id="KW-0175">Coiled coil</keyword>
<dbReference type="SUPFAM" id="SSF141868">
    <property type="entry name" value="EAL domain-like"/>
    <property type="match status" value="1"/>
</dbReference>
<dbReference type="Gene3D" id="3.30.70.270">
    <property type="match status" value="1"/>
</dbReference>
<dbReference type="SUPFAM" id="SSF55785">
    <property type="entry name" value="PYP-like sensor domain (PAS domain)"/>
    <property type="match status" value="1"/>
</dbReference>
<evidence type="ECO:0000259" key="3">
    <source>
        <dbReference type="PROSITE" id="PS50887"/>
    </source>
</evidence>
<comment type="caution">
    <text evidence="4">The sequence shown here is derived from an EMBL/GenBank/DDBJ whole genome shotgun (WGS) entry which is preliminary data.</text>
</comment>
<dbReference type="SMART" id="SM00267">
    <property type="entry name" value="GGDEF"/>
    <property type="match status" value="1"/>
</dbReference>
<reference evidence="4 5" key="1">
    <citation type="submission" date="2023-07" db="EMBL/GenBank/DDBJ databases">
        <title>Genomic Encyclopedia of Type Strains, Phase IV (KMG-IV): sequencing the most valuable type-strain genomes for metagenomic binning, comparative biology and taxonomic classification.</title>
        <authorList>
            <person name="Goeker M."/>
        </authorList>
    </citation>
    <scope>NUCLEOTIDE SEQUENCE [LARGE SCALE GENOMIC DNA]</scope>
    <source>
        <strain evidence="4 5">B1-1</strain>
    </source>
</reference>
<name>A0ABU0M3Z5_9HYPH</name>
<gene>
    <name evidence="4" type="ORF">QO015_001270</name>
</gene>
<dbReference type="Gene3D" id="3.30.450.20">
    <property type="entry name" value="PAS domain"/>
    <property type="match status" value="1"/>
</dbReference>
<dbReference type="NCBIfam" id="TIGR00254">
    <property type="entry name" value="GGDEF"/>
    <property type="match status" value="1"/>
</dbReference>
<dbReference type="PANTHER" id="PTHR44757">
    <property type="entry name" value="DIGUANYLATE CYCLASE DGCP"/>
    <property type="match status" value="1"/>
</dbReference>
<dbReference type="EMBL" id="JAUSWJ010000001">
    <property type="protein sequence ID" value="MDQ0515657.1"/>
    <property type="molecule type" value="Genomic_DNA"/>
</dbReference>
<dbReference type="Proteomes" id="UP001223743">
    <property type="component" value="Unassembled WGS sequence"/>
</dbReference>
<dbReference type="SUPFAM" id="SSF55073">
    <property type="entry name" value="Nucleotide cyclase"/>
    <property type="match status" value="1"/>
</dbReference>
<dbReference type="PROSITE" id="PS50887">
    <property type="entry name" value="GGDEF"/>
    <property type="match status" value="1"/>
</dbReference>
<dbReference type="InterPro" id="IPR043128">
    <property type="entry name" value="Rev_trsase/Diguanyl_cyclase"/>
</dbReference>
<dbReference type="RefSeq" id="WP_266280728.1">
    <property type="nucleotide sequence ID" value="NZ_JAPKNF010000001.1"/>
</dbReference>
<dbReference type="Gene3D" id="3.20.20.450">
    <property type="entry name" value="EAL domain"/>
    <property type="match status" value="1"/>
</dbReference>
<dbReference type="Pfam" id="PF00990">
    <property type="entry name" value="GGDEF"/>
    <property type="match status" value="1"/>
</dbReference>
<evidence type="ECO:0000313" key="5">
    <source>
        <dbReference type="Proteomes" id="UP001223743"/>
    </source>
</evidence>
<accession>A0ABU0M3Z5</accession>
<dbReference type="PANTHER" id="PTHR44757:SF2">
    <property type="entry name" value="BIOFILM ARCHITECTURE MAINTENANCE PROTEIN MBAA"/>
    <property type="match status" value="1"/>
</dbReference>
<dbReference type="InterPro" id="IPR001633">
    <property type="entry name" value="EAL_dom"/>
</dbReference>
<evidence type="ECO:0000313" key="4">
    <source>
        <dbReference type="EMBL" id="MDQ0515657.1"/>
    </source>
</evidence>
<dbReference type="InterPro" id="IPR000160">
    <property type="entry name" value="GGDEF_dom"/>
</dbReference>
<evidence type="ECO:0000256" key="1">
    <source>
        <dbReference type="SAM" id="Coils"/>
    </source>
</evidence>
<dbReference type="PROSITE" id="PS50883">
    <property type="entry name" value="EAL"/>
    <property type="match status" value="1"/>
</dbReference>